<keyword evidence="3" id="KW-1185">Reference proteome</keyword>
<feature type="region of interest" description="Disordered" evidence="1">
    <location>
        <begin position="472"/>
        <end position="495"/>
    </location>
</feature>
<reference evidence="2" key="1">
    <citation type="submission" date="2024-05" db="EMBL/GenBank/DDBJ databases">
        <title>Isolation and characterization of Sporomusa carbonis sp. nov., a carboxydotrophic hydrogenogen in the genus of Sporomusa isolated from a charcoal burning pile.</title>
        <authorList>
            <person name="Boeer T."/>
            <person name="Rosenbaum F."/>
            <person name="Eysell L."/>
            <person name="Mueller V."/>
            <person name="Daniel R."/>
            <person name="Poehlein A."/>
        </authorList>
    </citation>
    <scope>NUCLEOTIDE SEQUENCE [LARGE SCALE GENOMIC DNA]</scope>
    <source>
        <strain evidence="2">DSM 3132</strain>
    </source>
</reference>
<accession>A0ABZ3J760</accession>
<dbReference type="Pfam" id="PF05133">
    <property type="entry name" value="SPP1_portal"/>
    <property type="match status" value="1"/>
</dbReference>
<evidence type="ECO:0008006" key="4">
    <source>
        <dbReference type="Google" id="ProtNLM"/>
    </source>
</evidence>
<organism evidence="2 3">
    <name type="scientific">Sporomusa acidovorans (strain ATCC 49682 / DSM 3132 / Mol)</name>
    <dbReference type="NCBI Taxonomy" id="1123286"/>
    <lineage>
        <taxon>Bacteria</taxon>
        <taxon>Bacillati</taxon>
        <taxon>Bacillota</taxon>
        <taxon>Negativicutes</taxon>
        <taxon>Selenomonadales</taxon>
        <taxon>Sporomusaceae</taxon>
        <taxon>Sporomusa</taxon>
    </lineage>
</organism>
<evidence type="ECO:0000256" key="1">
    <source>
        <dbReference type="SAM" id="MobiDB-lite"/>
    </source>
</evidence>
<proteinExistence type="predicted"/>
<dbReference type="Proteomes" id="UP000216052">
    <property type="component" value="Chromosome"/>
</dbReference>
<protein>
    <recommendedName>
        <fullName evidence="4">Phage portal protein, SPP1 Gp6-like</fullName>
    </recommendedName>
</protein>
<name>A0ABZ3J760_SPOA4</name>
<sequence>MIVLLWTDQTGQINQLIKIGAGSRMSDLKFVELELIKFQSSLLRRDMITGERYYRGDHDILHRRRMVIGEKGELEEVKNLPNNKLVDNQYGKLVDQKVNYLLAKPVSFESEADGYSKLLQIVFNKGFLRTLKNVGEDALNGGIAWLHPYYNDDGELVFKKFPGYEVLPFWADAEHTVLDFAVRVYQIEAYEGTTETIITKVEIYDKQGIHRYELKGFNLVPDVENPSSTHMVIEDDQGNTTGYNWDKVPLVAFKFNNKEIPLIKRVKSLQDAINTILSDFENNMQEDARNTILVLQNYDGTNLGEFRKNLSQYGVVKVKTVDGVGGDLKTLEITVNAENYKIIFELLKKALIENGRGFDAKDDRMGNNPNQMNIQSMYSDIDLDANGMETEFQAAFEQLLWFVNMHFVNTGQGDYSGQPVNVIFNRDILINESESIENCAKSTGILSNETIVSQHPWTTDVKTEMKRIADEKAQQQSEIDQYKTMFGGTGDGNEE</sequence>
<evidence type="ECO:0000313" key="3">
    <source>
        <dbReference type="Proteomes" id="UP000216052"/>
    </source>
</evidence>
<dbReference type="InterPro" id="IPR021145">
    <property type="entry name" value="Portal_protein_SPP1_Gp6-like"/>
</dbReference>
<gene>
    <name evidence="2" type="ORF">SPACI_040640</name>
</gene>
<evidence type="ECO:0000313" key="2">
    <source>
        <dbReference type="EMBL" id="XFO73956.1"/>
    </source>
</evidence>
<dbReference type="EMBL" id="CP155571">
    <property type="protein sequence ID" value="XFO73956.1"/>
    <property type="molecule type" value="Genomic_DNA"/>
</dbReference>